<dbReference type="InterPro" id="IPR011010">
    <property type="entry name" value="DNA_brk_join_enz"/>
</dbReference>
<evidence type="ECO:0008006" key="3">
    <source>
        <dbReference type="Google" id="ProtNLM"/>
    </source>
</evidence>
<evidence type="ECO:0000313" key="1">
    <source>
        <dbReference type="EMBL" id="MFC0528747.1"/>
    </source>
</evidence>
<accession>A0ABV6M233</accession>
<evidence type="ECO:0000313" key="2">
    <source>
        <dbReference type="Proteomes" id="UP001589867"/>
    </source>
</evidence>
<gene>
    <name evidence="1" type="ORF">ACFFIA_13860</name>
</gene>
<dbReference type="EMBL" id="JBHLUH010000020">
    <property type="protein sequence ID" value="MFC0528747.1"/>
    <property type="molecule type" value="Genomic_DNA"/>
</dbReference>
<sequence>MTTHQYLIQLAASFTSRHPEYGEDVARWLSWCLPRGIDPLRPAALAIDCYQRETSCGTEPLRSWLHWSRPRRDRHEGPRPVAALAMRRAGRATPGARRRPAAMLSADQTRRLLRAADRHRGEPAAVALFLLATTDRIRLQQICRIDLADIDVRLGGPGRLVLHVPAGPVLALPKVVADHVADHLAAYPKAREVAVEGDRSRVPLLRNRAGGRTTPTGLGQGIRRIAATADHDIGVLAYRITPGWLTEVDLRTW</sequence>
<proteinExistence type="predicted"/>
<dbReference type="Proteomes" id="UP001589867">
    <property type="component" value="Unassembled WGS sequence"/>
</dbReference>
<organism evidence="1 2">
    <name type="scientific">Phytohabitans kaempferiae</name>
    <dbReference type="NCBI Taxonomy" id="1620943"/>
    <lineage>
        <taxon>Bacteria</taxon>
        <taxon>Bacillati</taxon>
        <taxon>Actinomycetota</taxon>
        <taxon>Actinomycetes</taxon>
        <taxon>Micromonosporales</taxon>
        <taxon>Micromonosporaceae</taxon>
    </lineage>
</organism>
<reference evidence="1 2" key="1">
    <citation type="submission" date="2024-09" db="EMBL/GenBank/DDBJ databases">
        <authorList>
            <person name="Sun Q."/>
            <person name="Mori K."/>
        </authorList>
    </citation>
    <scope>NUCLEOTIDE SEQUENCE [LARGE SCALE GENOMIC DNA]</scope>
    <source>
        <strain evidence="1 2">TBRC 3947</strain>
    </source>
</reference>
<keyword evidence="2" id="KW-1185">Reference proteome</keyword>
<comment type="caution">
    <text evidence="1">The sequence shown here is derived from an EMBL/GenBank/DDBJ whole genome shotgun (WGS) entry which is preliminary data.</text>
</comment>
<name>A0ABV6M233_9ACTN</name>
<dbReference type="SUPFAM" id="SSF56349">
    <property type="entry name" value="DNA breaking-rejoining enzymes"/>
    <property type="match status" value="1"/>
</dbReference>
<protein>
    <recommendedName>
        <fullName evidence="3">Tyr recombinase domain-containing protein</fullName>
    </recommendedName>
</protein>
<dbReference type="RefSeq" id="WP_377250702.1">
    <property type="nucleotide sequence ID" value="NZ_JBHLUH010000020.1"/>
</dbReference>